<dbReference type="InterPro" id="IPR037401">
    <property type="entry name" value="SnoaL-like"/>
</dbReference>
<dbReference type="Gene3D" id="3.10.450.50">
    <property type="match status" value="1"/>
</dbReference>
<reference evidence="3 4" key="1">
    <citation type="submission" date="2024-02" db="EMBL/GenBank/DDBJ databases">
        <authorList>
            <person name="Chen Y."/>
            <person name="Shah S."/>
            <person name="Dougan E. K."/>
            <person name="Thang M."/>
            <person name="Chan C."/>
        </authorList>
    </citation>
    <scope>NUCLEOTIDE SEQUENCE [LARGE SCALE GENOMIC DNA]</scope>
</reference>
<organism evidence="3 4">
    <name type="scientific">Durusdinium trenchii</name>
    <dbReference type="NCBI Taxonomy" id="1381693"/>
    <lineage>
        <taxon>Eukaryota</taxon>
        <taxon>Sar</taxon>
        <taxon>Alveolata</taxon>
        <taxon>Dinophyceae</taxon>
        <taxon>Suessiales</taxon>
        <taxon>Symbiodiniaceae</taxon>
        <taxon>Durusdinium</taxon>
    </lineage>
</organism>
<dbReference type="SUPFAM" id="SSF54427">
    <property type="entry name" value="NTF2-like"/>
    <property type="match status" value="1"/>
</dbReference>
<name>A0ABP0HM40_9DINO</name>
<sequence length="583" mass="65489">MQRSVALRPQQHPPRGPGGVEPPRTALAWRRGRHATAVVLSCAWLGPATRAARGRKDGEAKKCHGRAWTRRVARGAEFTREVVCQVVEEYGAAWVSQDPARIAALFAPEGVYVERIFDTRSTFRGPEAIKHYWETQVVGKQSNIQFRHVVGDMIFDFEMRKATVKWLAEFDNIRYRVPEKEKHVCFVQVAMLEFSEDQRLTLLEEYMQSIHGAFFRWPSLDASESRLDAMRRAVPMSFATPALSGQCCAKCGQQLQSRNALFRHLRSTSSACASTLAPAPSAERRESRLQVALVVSYVEKPDGWEEQLVAASLRAFPLHPQEPRPAPRVTWASPPQRGPAKANVLGMRLPKKAEGLEGREILERIESHLPVSSGVDLLGCVEVPATFHAARSCEIERFEALLPWWILGEASEPLEPYSANGVPFDRALARRVKSGLRQLRAGCHWQNFCDRSLGRGDPPSFSLNRLSCTVAFPGWCRIGVSVQRTLPGMVDRLLGALVLWCRGDVGTTFLQESLAPRSRILVPKVPKCCFYLLQPHMARFEHKHGLQLTNDGSWKPRICEALVPLEQISTELQQWLEGCERPA</sequence>
<evidence type="ECO:0000259" key="2">
    <source>
        <dbReference type="Pfam" id="PF12680"/>
    </source>
</evidence>
<proteinExistence type="predicted"/>
<dbReference type="Pfam" id="PF12680">
    <property type="entry name" value="SnoaL_2"/>
    <property type="match status" value="1"/>
</dbReference>
<dbReference type="EMBL" id="CAXAMN010000891">
    <property type="protein sequence ID" value="CAK8991301.1"/>
    <property type="molecule type" value="Genomic_DNA"/>
</dbReference>
<gene>
    <name evidence="3" type="ORF">CCMP2556_LOCUS2399</name>
</gene>
<evidence type="ECO:0000313" key="3">
    <source>
        <dbReference type="EMBL" id="CAK8991301.1"/>
    </source>
</evidence>
<dbReference type="InterPro" id="IPR032710">
    <property type="entry name" value="NTF2-like_dom_sf"/>
</dbReference>
<accession>A0ABP0HM40</accession>
<protein>
    <recommendedName>
        <fullName evidence="2">SnoaL-like domain-containing protein</fullName>
    </recommendedName>
</protein>
<comment type="caution">
    <text evidence="3">The sequence shown here is derived from an EMBL/GenBank/DDBJ whole genome shotgun (WGS) entry which is preliminary data.</text>
</comment>
<feature type="domain" description="SnoaL-like" evidence="2">
    <location>
        <begin position="87"/>
        <end position="200"/>
    </location>
</feature>
<evidence type="ECO:0000313" key="4">
    <source>
        <dbReference type="Proteomes" id="UP001642484"/>
    </source>
</evidence>
<evidence type="ECO:0000256" key="1">
    <source>
        <dbReference type="SAM" id="MobiDB-lite"/>
    </source>
</evidence>
<keyword evidence="4" id="KW-1185">Reference proteome</keyword>
<dbReference type="Proteomes" id="UP001642484">
    <property type="component" value="Unassembled WGS sequence"/>
</dbReference>
<feature type="region of interest" description="Disordered" evidence="1">
    <location>
        <begin position="1"/>
        <end position="23"/>
    </location>
</feature>